<keyword evidence="3" id="KW-1185">Reference proteome</keyword>
<reference evidence="2 3" key="1">
    <citation type="submission" date="2023-06" db="EMBL/GenBank/DDBJ databases">
        <title>Identification and characterization of horizontal gene transfer across gut microbiota members of farm animals based on homology search.</title>
        <authorList>
            <person name="Schwarzerova J."/>
            <person name="Nykrynova M."/>
            <person name="Jureckova K."/>
            <person name="Cejkova D."/>
            <person name="Rychlik I."/>
        </authorList>
    </citation>
    <scope>NUCLEOTIDE SEQUENCE [LARGE SCALE GENOMIC DNA]</scope>
    <source>
        <strain evidence="2 3">ET340</strain>
    </source>
</reference>
<feature type="signal peptide" evidence="1">
    <location>
        <begin position="1"/>
        <end position="28"/>
    </location>
</feature>
<name>A0ABT7UUC6_9FIRM</name>
<evidence type="ECO:0000313" key="2">
    <source>
        <dbReference type="EMBL" id="MDM8202481.1"/>
    </source>
</evidence>
<sequence length="184" mass="19358">MKRLFSILLAGVLAAGLVGCASSGTDSAASHIPADYTAALADSRTEEDNSNYTIFTLENGGYTASKGYAEHLDSEAIASQGQMSLDVLGLTTEDVESAAYSVSLMNVKAYGVAIVKPAVGKTDAVKEALSGFIESQKSAQENYLADQYAIAKAAKLETLKNGEVVLVMCENQDQVFQSIETALK</sequence>
<organism evidence="2 3">
    <name type="scientific">Allofournierella massiliensis</name>
    <dbReference type="NCBI Taxonomy" id="1650663"/>
    <lineage>
        <taxon>Bacteria</taxon>
        <taxon>Bacillati</taxon>
        <taxon>Bacillota</taxon>
        <taxon>Clostridia</taxon>
        <taxon>Eubacteriales</taxon>
        <taxon>Oscillospiraceae</taxon>
        <taxon>Allofournierella</taxon>
    </lineage>
</organism>
<dbReference type="PROSITE" id="PS51257">
    <property type="entry name" value="PROKAR_LIPOPROTEIN"/>
    <property type="match status" value="1"/>
</dbReference>
<evidence type="ECO:0000313" key="3">
    <source>
        <dbReference type="Proteomes" id="UP001529380"/>
    </source>
</evidence>
<dbReference type="RefSeq" id="WP_289600754.1">
    <property type="nucleotide sequence ID" value="NZ_JAUDCL010000041.1"/>
</dbReference>
<dbReference type="Proteomes" id="UP001529380">
    <property type="component" value="Unassembled WGS sequence"/>
</dbReference>
<keyword evidence="1" id="KW-0732">Signal</keyword>
<dbReference type="Pfam" id="PF14270">
    <property type="entry name" value="DUF4358"/>
    <property type="match status" value="1"/>
</dbReference>
<gene>
    <name evidence="2" type="ORF">QUW08_14445</name>
</gene>
<accession>A0ABT7UUC6</accession>
<evidence type="ECO:0000256" key="1">
    <source>
        <dbReference type="SAM" id="SignalP"/>
    </source>
</evidence>
<dbReference type="EMBL" id="JAUDCL010000041">
    <property type="protein sequence ID" value="MDM8202481.1"/>
    <property type="molecule type" value="Genomic_DNA"/>
</dbReference>
<protein>
    <submittedName>
        <fullName evidence="2">DUF4358 domain-containing protein</fullName>
    </submittedName>
</protein>
<comment type="caution">
    <text evidence="2">The sequence shown here is derived from an EMBL/GenBank/DDBJ whole genome shotgun (WGS) entry which is preliminary data.</text>
</comment>
<proteinExistence type="predicted"/>
<dbReference type="InterPro" id="IPR025648">
    <property type="entry name" value="DUF4358"/>
</dbReference>
<feature type="chain" id="PRO_5045644483" evidence="1">
    <location>
        <begin position="29"/>
        <end position="184"/>
    </location>
</feature>